<dbReference type="GO" id="GO:0004803">
    <property type="term" value="F:transposase activity"/>
    <property type="evidence" value="ECO:0007669"/>
    <property type="project" value="InterPro"/>
</dbReference>
<dbReference type="InterPro" id="IPR002525">
    <property type="entry name" value="Transp_IS110-like_N"/>
</dbReference>
<reference evidence="3 4" key="1">
    <citation type="submission" date="2018-06" db="EMBL/GenBank/DDBJ databases">
        <authorList>
            <consortium name="Pathogen Informatics"/>
            <person name="Doyle S."/>
        </authorList>
    </citation>
    <scope>NUCLEOTIDE SEQUENCE [LARGE SCALE GENOMIC DNA]</scope>
    <source>
        <strain evidence="3 4">NCTC13465</strain>
    </source>
</reference>
<dbReference type="PANTHER" id="PTHR33055">
    <property type="entry name" value="TRANSPOSASE FOR INSERTION SEQUENCE ELEMENT IS1111A"/>
    <property type="match status" value="1"/>
</dbReference>
<evidence type="ECO:0000259" key="1">
    <source>
        <dbReference type="Pfam" id="PF01548"/>
    </source>
</evidence>
<feature type="domain" description="Transposase IS116/IS110/IS902 C-terminal" evidence="2">
    <location>
        <begin position="157"/>
        <end position="218"/>
    </location>
</feature>
<protein>
    <submittedName>
        <fullName evidence="3">Transposase</fullName>
    </submittedName>
</protein>
<dbReference type="InterPro" id="IPR047650">
    <property type="entry name" value="Transpos_IS110"/>
</dbReference>
<dbReference type="AlphaFoldDB" id="A0A2X3H353"/>
<dbReference type="GO" id="GO:0006313">
    <property type="term" value="P:DNA transposition"/>
    <property type="evidence" value="ECO:0007669"/>
    <property type="project" value="InterPro"/>
</dbReference>
<evidence type="ECO:0000259" key="2">
    <source>
        <dbReference type="Pfam" id="PF02371"/>
    </source>
</evidence>
<organism evidence="3 4">
    <name type="scientific">Klebsiella pneumoniae</name>
    <dbReference type="NCBI Taxonomy" id="573"/>
    <lineage>
        <taxon>Bacteria</taxon>
        <taxon>Pseudomonadati</taxon>
        <taxon>Pseudomonadota</taxon>
        <taxon>Gammaproteobacteria</taxon>
        <taxon>Enterobacterales</taxon>
        <taxon>Enterobacteriaceae</taxon>
        <taxon>Klebsiella/Raoultella group</taxon>
        <taxon>Klebsiella</taxon>
        <taxon>Klebsiella pneumoniae complex</taxon>
    </lineage>
</organism>
<dbReference type="PANTHER" id="PTHR33055:SF3">
    <property type="entry name" value="PUTATIVE TRANSPOSASE FOR IS117-RELATED"/>
    <property type="match status" value="1"/>
</dbReference>
<dbReference type="Proteomes" id="UP000251721">
    <property type="component" value="Unassembled WGS sequence"/>
</dbReference>
<dbReference type="Pfam" id="PF01548">
    <property type="entry name" value="DEDD_Tnp_IS110"/>
    <property type="match status" value="1"/>
</dbReference>
<dbReference type="EMBL" id="UAWQ01000010">
    <property type="protein sequence ID" value="SQC43069.1"/>
    <property type="molecule type" value="Genomic_DNA"/>
</dbReference>
<dbReference type="Pfam" id="PF02371">
    <property type="entry name" value="Transposase_20"/>
    <property type="match status" value="1"/>
</dbReference>
<feature type="domain" description="Transposase IS110-like N-terminal" evidence="1">
    <location>
        <begin position="17"/>
        <end position="93"/>
    </location>
</feature>
<dbReference type="InterPro" id="IPR003346">
    <property type="entry name" value="Transposase_20"/>
</dbReference>
<sequence length="281" mass="31424">MGGSHFMARKLEELGHFPKLISPQFVRPFVKSNKNDFVDAEAICEAASRPIYGVSCSPEPNLQQAMRALHRVRESLVQDKVKTTNQMHAFLLEFGISVPRGAAVISRLSTLLEDSSLPLYLSQLLLKLQQHYHYLVEQIKDLESQLKRKLDEDEVGQRLLSIPCVGTLTASTISTEIGDGKQYASSRDFAAATGLVPRQYSTGGRTTLLGISKRATKRSELCWFSVPGYSYKNWNTSPGKLADWVRELLCRKSNFVVTCALANKLARIAWALTARQQTYEA</sequence>
<gene>
    <name evidence="3" type="ORF">NCTC13465_01545</name>
</gene>
<proteinExistence type="predicted"/>
<dbReference type="NCBIfam" id="NF033542">
    <property type="entry name" value="transpos_IS110"/>
    <property type="match status" value="1"/>
</dbReference>
<name>A0A2X3H353_KLEPN</name>
<evidence type="ECO:0000313" key="3">
    <source>
        <dbReference type="EMBL" id="SQC43069.1"/>
    </source>
</evidence>
<evidence type="ECO:0000313" key="4">
    <source>
        <dbReference type="Proteomes" id="UP000251721"/>
    </source>
</evidence>
<dbReference type="GO" id="GO:0003677">
    <property type="term" value="F:DNA binding"/>
    <property type="evidence" value="ECO:0007669"/>
    <property type="project" value="InterPro"/>
</dbReference>
<accession>A0A2X3H353</accession>